<dbReference type="SUPFAM" id="SSF53474">
    <property type="entry name" value="alpha/beta-Hydrolases"/>
    <property type="match status" value="1"/>
</dbReference>
<accession>A0A1H0KME0</accession>
<evidence type="ECO:0000313" key="1">
    <source>
        <dbReference type="EMBL" id="SDO56920.1"/>
    </source>
</evidence>
<dbReference type="Gene3D" id="3.40.50.1820">
    <property type="entry name" value="alpha/beta hydrolase"/>
    <property type="match status" value="1"/>
</dbReference>
<dbReference type="GO" id="GO:0016787">
    <property type="term" value="F:hydrolase activity"/>
    <property type="evidence" value="ECO:0007669"/>
    <property type="project" value="UniProtKB-KW"/>
</dbReference>
<gene>
    <name evidence="1" type="ORF">SAMN04515671_1361</name>
</gene>
<evidence type="ECO:0000313" key="2">
    <source>
        <dbReference type="Proteomes" id="UP000198741"/>
    </source>
</evidence>
<dbReference type="EMBL" id="LT629710">
    <property type="protein sequence ID" value="SDO56920.1"/>
    <property type="molecule type" value="Genomic_DNA"/>
</dbReference>
<keyword evidence="1" id="KW-0378">Hydrolase</keyword>
<sequence length="272" mass="30511">MARQRATRLVVFVHGFGGHAISTWQQFDMPGDRDWWAEADMLFVGYDSLHENTLGVVHRLLHVFPDFFPLVPEKFRFVLGMPIRDGSDPYDELILVGHSLGGVILRRLVVALTKEWHEAASRVRVGNTAEGFMKVTLAMKPPLLKARLVLFSPATQGFFPTGWLTLGELMGLGRIASFLLRKSPTYSELDPKRSQLLANTRDLTEELAKLYNRSVPALHPDVLWANPDTVVQVEDYKTDRNSNSVPGQSHVSICKPSEAYSTPWELIENGGS</sequence>
<name>A0A1H0KME0_9ACTN</name>
<dbReference type="STRING" id="1090615.SAMN04515671_1361"/>
<dbReference type="AlphaFoldDB" id="A0A1H0KME0"/>
<protein>
    <submittedName>
        <fullName evidence="1">Alpha/beta hydrolase family protein</fullName>
    </submittedName>
</protein>
<organism evidence="1 2">
    <name type="scientific">Nakamurella panacisegetis</name>
    <dbReference type="NCBI Taxonomy" id="1090615"/>
    <lineage>
        <taxon>Bacteria</taxon>
        <taxon>Bacillati</taxon>
        <taxon>Actinomycetota</taxon>
        <taxon>Actinomycetes</taxon>
        <taxon>Nakamurellales</taxon>
        <taxon>Nakamurellaceae</taxon>
        <taxon>Nakamurella</taxon>
    </lineage>
</organism>
<reference evidence="1 2" key="1">
    <citation type="submission" date="2016-10" db="EMBL/GenBank/DDBJ databases">
        <authorList>
            <person name="de Groot N.N."/>
        </authorList>
    </citation>
    <scope>NUCLEOTIDE SEQUENCE [LARGE SCALE GENOMIC DNA]</scope>
    <source>
        <strain evidence="2">P4-7,KCTC 19426,CECT 7604</strain>
    </source>
</reference>
<keyword evidence="2" id="KW-1185">Reference proteome</keyword>
<proteinExistence type="predicted"/>
<dbReference type="InterPro" id="IPR029058">
    <property type="entry name" value="AB_hydrolase_fold"/>
</dbReference>
<dbReference type="Proteomes" id="UP000198741">
    <property type="component" value="Chromosome I"/>
</dbReference>